<name>A0ABT6RJK6_9BACT</name>
<feature type="signal peptide" evidence="1">
    <location>
        <begin position="1"/>
        <end position="19"/>
    </location>
</feature>
<dbReference type="Pfam" id="PF11958">
    <property type="entry name" value="DUF3472"/>
    <property type="match status" value="1"/>
</dbReference>
<gene>
    <name evidence="2" type="ORF">QJ048_23230</name>
</gene>
<evidence type="ECO:0000313" key="2">
    <source>
        <dbReference type="EMBL" id="MDI3322723.1"/>
    </source>
</evidence>
<dbReference type="InterPro" id="IPR021862">
    <property type="entry name" value="DUF3472"/>
</dbReference>
<keyword evidence="3" id="KW-1185">Reference proteome</keyword>
<evidence type="ECO:0000313" key="3">
    <source>
        <dbReference type="Proteomes" id="UP001226434"/>
    </source>
</evidence>
<dbReference type="EMBL" id="JASBRG010000008">
    <property type="protein sequence ID" value="MDI3322723.1"/>
    <property type="molecule type" value="Genomic_DNA"/>
</dbReference>
<dbReference type="RefSeq" id="WP_282336868.1">
    <property type="nucleotide sequence ID" value="NZ_JASBRG010000008.1"/>
</dbReference>
<sequence>MKRLLFVAATVLLNLTSFSQTGPSWGPYIGAKFAGKQEADLLMADVRVTPEANAPYTYSCSIQFKLGKSGGYCGIQNKNSNASTSKPLNNIFSVWDFPNKVQIHASYKDPMTFVGGFGGEGTGLHSHCDFGGVQGQWYTSVVRRWYTGGDKTQVGYFIYDHTKNEWRHYVTFDVPEADAKLGSGISSFLENFADQRKRPRITEYKSYWLLTTGNEWRHADSLKADAGKNGFWDAKLLGNDGIRLTSCGQWDSTEKKPITFPVTETATAPAVIKPAGIYDLGAFYDKGEKMIYVDWSIEASCAPQLSYSIAVYDNPQKTGAPIVKKEGTDPDIRSVALAATNLSTTEKSYYITLTLNDIFNQSSKAKEFILKDLKP</sequence>
<dbReference type="Proteomes" id="UP001226434">
    <property type="component" value="Unassembled WGS sequence"/>
</dbReference>
<evidence type="ECO:0000256" key="1">
    <source>
        <dbReference type="SAM" id="SignalP"/>
    </source>
</evidence>
<comment type="caution">
    <text evidence="2">The sequence shown here is derived from an EMBL/GenBank/DDBJ whole genome shotgun (WGS) entry which is preliminary data.</text>
</comment>
<accession>A0ABT6RJK6</accession>
<protein>
    <submittedName>
        <fullName evidence="2">DUF3472 domain-containing protein</fullName>
    </submittedName>
</protein>
<keyword evidence="1" id="KW-0732">Signal</keyword>
<organism evidence="2 3">
    <name type="scientific">Pinibacter soli</name>
    <dbReference type="NCBI Taxonomy" id="3044211"/>
    <lineage>
        <taxon>Bacteria</taxon>
        <taxon>Pseudomonadati</taxon>
        <taxon>Bacteroidota</taxon>
        <taxon>Chitinophagia</taxon>
        <taxon>Chitinophagales</taxon>
        <taxon>Chitinophagaceae</taxon>
        <taxon>Pinibacter</taxon>
    </lineage>
</organism>
<feature type="chain" id="PRO_5046743913" evidence="1">
    <location>
        <begin position="20"/>
        <end position="375"/>
    </location>
</feature>
<reference evidence="2 3" key="1">
    <citation type="submission" date="2023-05" db="EMBL/GenBank/DDBJ databases">
        <title>Genome sequence of Pinibacter sp. MAH-24.</title>
        <authorList>
            <person name="Huq M.A."/>
        </authorList>
    </citation>
    <scope>NUCLEOTIDE SEQUENCE [LARGE SCALE GENOMIC DNA]</scope>
    <source>
        <strain evidence="2 3">MAH-24</strain>
    </source>
</reference>
<proteinExistence type="predicted"/>